<evidence type="ECO:0000256" key="3">
    <source>
        <dbReference type="ARBA" id="ARBA00022771"/>
    </source>
</evidence>
<evidence type="ECO:0000256" key="5">
    <source>
        <dbReference type="PROSITE-ProRule" id="PRU00723"/>
    </source>
</evidence>
<evidence type="ECO:0000256" key="4">
    <source>
        <dbReference type="ARBA" id="ARBA00022833"/>
    </source>
</evidence>
<evidence type="ECO:0000256" key="2">
    <source>
        <dbReference type="ARBA" id="ARBA00022737"/>
    </source>
</evidence>
<protein>
    <submittedName>
        <fullName evidence="8">Tis11 protein</fullName>
    </submittedName>
</protein>
<dbReference type="InterPro" id="IPR045877">
    <property type="entry name" value="ZFP36-like"/>
</dbReference>
<evidence type="ECO:0000313" key="9">
    <source>
        <dbReference type="Proteomes" id="UP000604046"/>
    </source>
</evidence>
<dbReference type="EMBL" id="CAJNDS010002102">
    <property type="protein sequence ID" value="CAE7327764.1"/>
    <property type="molecule type" value="Genomic_DNA"/>
</dbReference>
<keyword evidence="1 5" id="KW-0479">Metal-binding</keyword>
<dbReference type="PROSITE" id="PS50103">
    <property type="entry name" value="ZF_C3H1"/>
    <property type="match status" value="2"/>
</dbReference>
<evidence type="ECO:0000313" key="8">
    <source>
        <dbReference type="EMBL" id="CAE7327764.1"/>
    </source>
</evidence>
<feature type="domain" description="C3H1-type" evidence="7">
    <location>
        <begin position="40"/>
        <end position="68"/>
    </location>
</feature>
<dbReference type="PANTHER" id="PTHR12547:SF18">
    <property type="entry name" value="PROTEIN TIS11"/>
    <property type="match status" value="1"/>
</dbReference>
<feature type="region of interest" description="Disordered" evidence="6">
    <location>
        <begin position="178"/>
        <end position="230"/>
    </location>
</feature>
<keyword evidence="4 5" id="KW-0862">Zinc</keyword>
<dbReference type="SUPFAM" id="SSF90229">
    <property type="entry name" value="CCCH zinc finger"/>
    <property type="match status" value="2"/>
</dbReference>
<dbReference type="PANTHER" id="PTHR12547">
    <property type="entry name" value="CCCH ZINC FINGER/TIS11-RELATED"/>
    <property type="match status" value="1"/>
</dbReference>
<dbReference type="Pfam" id="PF00642">
    <property type="entry name" value="zf-CCCH"/>
    <property type="match status" value="1"/>
</dbReference>
<name>A0A812NXW9_9DINO</name>
<evidence type="ECO:0000259" key="7">
    <source>
        <dbReference type="PROSITE" id="PS50103"/>
    </source>
</evidence>
<dbReference type="Gene3D" id="3.30.1370.210">
    <property type="match status" value="1"/>
</dbReference>
<organism evidence="8 9">
    <name type="scientific">Symbiodinium natans</name>
    <dbReference type="NCBI Taxonomy" id="878477"/>
    <lineage>
        <taxon>Eukaryota</taxon>
        <taxon>Sar</taxon>
        <taxon>Alveolata</taxon>
        <taxon>Dinophyceae</taxon>
        <taxon>Suessiales</taxon>
        <taxon>Symbiodiniaceae</taxon>
        <taxon>Symbiodinium</taxon>
    </lineage>
</organism>
<feature type="domain" description="C3H1-type" evidence="7">
    <location>
        <begin position="11"/>
        <end position="37"/>
    </location>
</feature>
<proteinExistence type="predicted"/>
<dbReference type="GO" id="GO:0003729">
    <property type="term" value="F:mRNA binding"/>
    <property type="evidence" value="ECO:0007669"/>
    <property type="project" value="InterPro"/>
</dbReference>
<evidence type="ECO:0000256" key="1">
    <source>
        <dbReference type="ARBA" id="ARBA00022723"/>
    </source>
</evidence>
<feature type="zinc finger region" description="C3H1-type" evidence="5">
    <location>
        <begin position="11"/>
        <end position="37"/>
    </location>
</feature>
<dbReference type="Proteomes" id="UP000604046">
    <property type="component" value="Unassembled WGS sequence"/>
</dbReference>
<dbReference type="OrthoDB" id="410307at2759"/>
<reference evidence="8" key="1">
    <citation type="submission" date="2021-02" db="EMBL/GenBank/DDBJ databases">
        <authorList>
            <person name="Dougan E. K."/>
            <person name="Rhodes N."/>
            <person name="Thang M."/>
            <person name="Chan C."/>
        </authorList>
    </citation>
    <scope>NUCLEOTIDE SEQUENCE</scope>
</reference>
<evidence type="ECO:0000256" key="6">
    <source>
        <dbReference type="SAM" id="MobiDB-lite"/>
    </source>
</evidence>
<keyword evidence="2" id="KW-0677">Repeat</keyword>
<feature type="region of interest" description="Disordered" evidence="6">
    <location>
        <begin position="68"/>
        <end position="88"/>
    </location>
</feature>
<dbReference type="AlphaFoldDB" id="A0A812NXW9"/>
<keyword evidence="9" id="KW-1185">Reference proteome</keyword>
<gene>
    <name evidence="8" type="primary">Tis11</name>
    <name evidence="8" type="ORF">SNAT2548_LOCUS17161</name>
</gene>
<accession>A0A812NXW9</accession>
<feature type="compositionally biased region" description="Polar residues" evidence="6">
    <location>
        <begin position="220"/>
        <end position="230"/>
    </location>
</feature>
<sequence>MTKSEQKKAVQFTRMCKFWRTNECKMGADCTFAHASSELRPSPKPCFEFSKTGSCKRGRACRFVHSADGVKSRNAKDPPAQASSEACSTEPLIRPVGPSEVIQCTSASVTGGELFDMPRLGQLFPPRESDFMSGPSPQGLLQNLNSLGMRDIEAFAREARIARRSQNPTFSDLRQTAAEMRSSLSESPEVLAVEPRFPLPSPSLGSSQPSHLRHLPTDASRPSNRKSFWL</sequence>
<dbReference type="InterPro" id="IPR036855">
    <property type="entry name" value="Znf_CCCH_sf"/>
</dbReference>
<keyword evidence="3 5" id="KW-0863">Zinc-finger</keyword>
<dbReference type="GO" id="GO:0008270">
    <property type="term" value="F:zinc ion binding"/>
    <property type="evidence" value="ECO:0007669"/>
    <property type="project" value="UniProtKB-KW"/>
</dbReference>
<dbReference type="SMART" id="SM00356">
    <property type="entry name" value="ZnF_C3H1"/>
    <property type="match status" value="2"/>
</dbReference>
<dbReference type="InterPro" id="IPR000571">
    <property type="entry name" value="Znf_CCCH"/>
</dbReference>
<dbReference type="Gene3D" id="4.10.1000.10">
    <property type="entry name" value="Zinc finger, CCCH-type"/>
    <property type="match status" value="1"/>
</dbReference>
<feature type="zinc finger region" description="C3H1-type" evidence="5">
    <location>
        <begin position="40"/>
        <end position="68"/>
    </location>
</feature>
<comment type="caution">
    <text evidence="8">The sequence shown here is derived from an EMBL/GenBank/DDBJ whole genome shotgun (WGS) entry which is preliminary data.</text>
</comment>